<dbReference type="NCBIfam" id="NF004160">
    <property type="entry name" value="PRK05627.1-3"/>
    <property type="match status" value="1"/>
</dbReference>
<evidence type="ECO:0000256" key="10">
    <source>
        <dbReference type="ARBA" id="ARBA00022827"/>
    </source>
</evidence>
<dbReference type="GO" id="GO:0006747">
    <property type="term" value="P:FAD biosynthetic process"/>
    <property type="evidence" value="ECO:0007669"/>
    <property type="project" value="UniProtKB-UniRule"/>
</dbReference>
<comment type="similarity">
    <text evidence="15">Belongs to the ribF family.</text>
</comment>
<dbReference type="EMBL" id="CP036434">
    <property type="protein sequence ID" value="QDV09682.1"/>
    <property type="molecule type" value="Genomic_DNA"/>
</dbReference>
<keyword evidence="11 15" id="KW-0067">ATP-binding</keyword>
<comment type="pathway">
    <text evidence="3 15">Cofactor biosynthesis; FMN biosynthesis; FMN from riboflavin (ATP route): step 1/1.</text>
</comment>
<organism evidence="17 18">
    <name type="scientific">Saltatorellus ferox</name>
    <dbReference type="NCBI Taxonomy" id="2528018"/>
    <lineage>
        <taxon>Bacteria</taxon>
        <taxon>Pseudomonadati</taxon>
        <taxon>Planctomycetota</taxon>
        <taxon>Planctomycetia</taxon>
        <taxon>Planctomycetia incertae sedis</taxon>
        <taxon>Saltatorellus</taxon>
    </lineage>
</organism>
<evidence type="ECO:0000256" key="15">
    <source>
        <dbReference type="PIRNR" id="PIRNR004491"/>
    </source>
</evidence>
<dbReference type="AlphaFoldDB" id="A0A518F013"/>
<dbReference type="GO" id="GO:0005524">
    <property type="term" value="F:ATP binding"/>
    <property type="evidence" value="ECO:0007669"/>
    <property type="project" value="UniProtKB-UniRule"/>
</dbReference>
<dbReference type="UniPathway" id="UPA00277">
    <property type="reaction ID" value="UER00407"/>
</dbReference>
<dbReference type="Gene3D" id="3.40.50.620">
    <property type="entry name" value="HUPs"/>
    <property type="match status" value="1"/>
</dbReference>
<keyword evidence="18" id="KW-1185">Reference proteome</keyword>
<evidence type="ECO:0000256" key="4">
    <source>
        <dbReference type="ARBA" id="ARBA00022630"/>
    </source>
</evidence>
<evidence type="ECO:0000256" key="3">
    <source>
        <dbReference type="ARBA" id="ARBA00005201"/>
    </source>
</evidence>
<proteinExistence type="inferred from homology"/>
<dbReference type="InterPro" id="IPR015864">
    <property type="entry name" value="FAD_synthase"/>
</dbReference>
<evidence type="ECO:0000256" key="11">
    <source>
        <dbReference type="ARBA" id="ARBA00022840"/>
    </source>
</evidence>
<evidence type="ECO:0000313" key="18">
    <source>
        <dbReference type="Proteomes" id="UP000320390"/>
    </source>
</evidence>
<gene>
    <name evidence="17" type="primary">ribF</name>
    <name evidence="17" type="ORF">Poly30_52400</name>
</gene>
<comment type="catalytic activity">
    <reaction evidence="14 15">
        <text>FMN + ATP + H(+) = FAD + diphosphate</text>
        <dbReference type="Rhea" id="RHEA:17237"/>
        <dbReference type="ChEBI" id="CHEBI:15378"/>
        <dbReference type="ChEBI" id="CHEBI:30616"/>
        <dbReference type="ChEBI" id="CHEBI:33019"/>
        <dbReference type="ChEBI" id="CHEBI:57692"/>
        <dbReference type="ChEBI" id="CHEBI:58210"/>
        <dbReference type="EC" id="2.7.7.2"/>
    </reaction>
</comment>
<dbReference type="InterPro" id="IPR002606">
    <property type="entry name" value="Riboflavin_kinase_bac"/>
</dbReference>
<dbReference type="InterPro" id="IPR015865">
    <property type="entry name" value="Riboflavin_kinase_bac/euk"/>
</dbReference>
<dbReference type="InterPro" id="IPR023465">
    <property type="entry name" value="Riboflavin_kinase_dom_sf"/>
</dbReference>
<evidence type="ECO:0000256" key="5">
    <source>
        <dbReference type="ARBA" id="ARBA00022643"/>
    </source>
</evidence>
<dbReference type="PIRSF" id="PIRSF004491">
    <property type="entry name" value="FAD_Synth"/>
    <property type="match status" value="1"/>
</dbReference>
<comment type="function">
    <text evidence="1">Catalyzes the phosphorylation of riboflavin to FMN followed by the adenylation of FMN to FAD.</text>
</comment>
<evidence type="ECO:0000256" key="6">
    <source>
        <dbReference type="ARBA" id="ARBA00022679"/>
    </source>
</evidence>
<dbReference type="EC" id="2.7.7.2" evidence="15"/>
<protein>
    <recommendedName>
        <fullName evidence="15">Riboflavin biosynthesis protein</fullName>
    </recommendedName>
    <domain>
        <recommendedName>
            <fullName evidence="15">Riboflavin kinase</fullName>
            <ecNumber evidence="15">2.7.1.26</ecNumber>
        </recommendedName>
        <alternativeName>
            <fullName evidence="15">Flavokinase</fullName>
        </alternativeName>
    </domain>
    <domain>
        <recommendedName>
            <fullName evidence="15">FMN adenylyltransferase</fullName>
            <ecNumber evidence="15">2.7.7.2</ecNumber>
        </recommendedName>
        <alternativeName>
            <fullName evidence="15">FAD pyrophosphorylase</fullName>
        </alternativeName>
        <alternativeName>
            <fullName evidence="15">FAD synthase</fullName>
        </alternativeName>
    </domain>
</protein>
<evidence type="ECO:0000256" key="7">
    <source>
        <dbReference type="ARBA" id="ARBA00022695"/>
    </source>
</evidence>
<dbReference type="PANTHER" id="PTHR22749">
    <property type="entry name" value="RIBOFLAVIN KINASE/FMN ADENYLYLTRANSFERASE"/>
    <property type="match status" value="1"/>
</dbReference>
<dbReference type="GO" id="GO:0009398">
    <property type="term" value="P:FMN biosynthetic process"/>
    <property type="evidence" value="ECO:0007669"/>
    <property type="project" value="UniProtKB-UniRule"/>
</dbReference>
<dbReference type="SMART" id="SM00904">
    <property type="entry name" value="Flavokinase"/>
    <property type="match status" value="1"/>
</dbReference>
<dbReference type="InterPro" id="IPR023468">
    <property type="entry name" value="Riboflavin_kinase"/>
</dbReference>
<keyword evidence="12" id="KW-0511">Multifunctional enzyme</keyword>
<keyword evidence="5 15" id="KW-0288">FMN</keyword>
<dbReference type="Gene3D" id="2.40.30.30">
    <property type="entry name" value="Riboflavin kinase-like"/>
    <property type="match status" value="1"/>
</dbReference>
<comment type="catalytic activity">
    <reaction evidence="13 15">
        <text>riboflavin + ATP = FMN + ADP + H(+)</text>
        <dbReference type="Rhea" id="RHEA:14357"/>
        <dbReference type="ChEBI" id="CHEBI:15378"/>
        <dbReference type="ChEBI" id="CHEBI:30616"/>
        <dbReference type="ChEBI" id="CHEBI:57986"/>
        <dbReference type="ChEBI" id="CHEBI:58210"/>
        <dbReference type="ChEBI" id="CHEBI:456216"/>
        <dbReference type="EC" id="2.7.1.26"/>
    </reaction>
</comment>
<dbReference type="NCBIfam" id="TIGR00083">
    <property type="entry name" value="ribF"/>
    <property type="match status" value="1"/>
</dbReference>
<dbReference type="SUPFAM" id="SSF82114">
    <property type="entry name" value="Riboflavin kinase-like"/>
    <property type="match status" value="1"/>
</dbReference>
<evidence type="ECO:0000256" key="1">
    <source>
        <dbReference type="ARBA" id="ARBA00002121"/>
    </source>
</evidence>
<dbReference type="PANTHER" id="PTHR22749:SF6">
    <property type="entry name" value="RIBOFLAVIN KINASE"/>
    <property type="match status" value="1"/>
</dbReference>
<keyword evidence="8 15" id="KW-0547">Nucleotide-binding</keyword>
<evidence type="ECO:0000256" key="12">
    <source>
        <dbReference type="ARBA" id="ARBA00023268"/>
    </source>
</evidence>
<evidence type="ECO:0000256" key="9">
    <source>
        <dbReference type="ARBA" id="ARBA00022777"/>
    </source>
</evidence>
<dbReference type="EC" id="2.7.1.26" evidence="15"/>
<evidence type="ECO:0000259" key="16">
    <source>
        <dbReference type="SMART" id="SM00904"/>
    </source>
</evidence>
<keyword evidence="7 15" id="KW-0548">Nucleotidyltransferase</keyword>
<comment type="pathway">
    <text evidence="2 15">Cofactor biosynthesis; FAD biosynthesis; FAD from FMN: step 1/1.</text>
</comment>
<reference evidence="17 18" key="1">
    <citation type="submission" date="2019-02" db="EMBL/GenBank/DDBJ databases">
        <title>Deep-cultivation of Planctomycetes and their phenomic and genomic characterization uncovers novel biology.</title>
        <authorList>
            <person name="Wiegand S."/>
            <person name="Jogler M."/>
            <person name="Boedeker C."/>
            <person name="Pinto D."/>
            <person name="Vollmers J."/>
            <person name="Rivas-Marin E."/>
            <person name="Kohn T."/>
            <person name="Peeters S.H."/>
            <person name="Heuer A."/>
            <person name="Rast P."/>
            <person name="Oberbeckmann S."/>
            <person name="Bunk B."/>
            <person name="Jeske O."/>
            <person name="Meyerdierks A."/>
            <person name="Storesund J.E."/>
            <person name="Kallscheuer N."/>
            <person name="Luecker S."/>
            <person name="Lage O.M."/>
            <person name="Pohl T."/>
            <person name="Merkel B.J."/>
            <person name="Hornburger P."/>
            <person name="Mueller R.-W."/>
            <person name="Bruemmer F."/>
            <person name="Labrenz M."/>
            <person name="Spormann A.M."/>
            <person name="Op den Camp H."/>
            <person name="Overmann J."/>
            <person name="Amann R."/>
            <person name="Jetten M.S.M."/>
            <person name="Mascher T."/>
            <person name="Medema M.H."/>
            <person name="Devos D.P."/>
            <person name="Kaster A.-K."/>
            <person name="Ovreas L."/>
            <person name="Rohde M."/>
            <person name="Galperin M.Y."/>
            <person name="Jogler C."/>
        </authorList>
    </citation>
    <scope>NUCLEOTIDE SEQUENCE [LARGE SCALE GENOMIC DNA]</scope>
    <source>
        <strain evidence="17 18">Poly30</strain>
    </source>
</reference>
<evidence type="ECO:0000256" key="8">
    <source>
        <dbReference type="ARBA" id="ARBA00022741"/>
    </source>
</evidence>
<dbReference type="Pfam" id="PF01687">
    <property type="entry name" value="Flavokinase"/>
    <property type="match status" value="1"/>
</dbReference>
<keyword evidence="9 15" id="KW-0418">Kinase</keyword>
<keyword evidence="10 15" id="KW-0274">FAD</keyword>
<dbReference type="RefSeq" id="WP_419190672.1">
    <property type="nucleotide sequence ID" value="NZ_CP036434.1"/>
</dbReference>
<dbReference type="Proteomes" id="UP000320390">
    <property type="component" value="Chromosome"/>
</dbReference>
<dbReference type="SUPFAM" id="SSF52374">
    <property type="entry name" value="Nucleotidylyl transferase"/>
    <property type="match status" value="1"/>
</dbReference>
<keyword evidence="4 15" id="KW-0285">Flavoprotein</keyword>
<accession>A0A518F013</accession>
<evidence type="ECO:0000256" key="13">
    <source>
        <dbReference type="ARBA" id="ARBA00047880"/>
    </source>
</evidence>
<dbReference type="GO" id="GO:0009231">
    <property type="term" value="P:riboflavin biosynthetic process"/>
    <property type="evidence" value="ECO:0007669"/>
    <property type="project" value="InterPro"/>
</dbReference>
<evidence type="ECO:0000256" key="14">
    <source>
        <dbReference type="ARBA" id="ARBA00049494"/>
    </source>
</evidence>
<dbReference type="GO" id="GO:0003919">
    <property type="term" value="F:FMN adenylyltransferase activity"/>
    <property type="evidence" value="ECO:0007669"/>
    <property type="project" value="UniProtKB-UniRule"/>
</dbReference>
<dbReference type="GO" id="GO:0008531">
    <property type="term" value="F:riboflavin kinase activity"/>
    <property type="evidence" value="ECO:0007669"/>
    <property type="project" value="UniProtKB-UniRule"/>
</dbReference>
<feature type="domain" description="Riboflavin kinase" evidence="16">
    <location>
        <begin position="182"/>
        <end position="321"/>
    </location>
</feature>
<name>A0A518F013_9BACT</name>
<evidence type="ECO:0000313" key="17">
    <source>
        <dbReference type="EMBL" id="QDV09682.1"/>
    </source>
</evidence>
<dbReference type="UniPathway" id="UPA00276">
    <property type="reaction ID" value="UER00406"/>
</dbReference>
<keyword evidence="6 15" id="KW-0808">Transferase</keyword>
<dbReference type="CDD" id="cd02064">
    <property type="entry name" value="FAD_synthetase_N"/>
    <property type="match status" value="1"/>
</dbReference>
<dbReference type="Pfam" id="PF06574">
    <property type="entry name" value="FAD_syn"/>
    <property type="match status" value="1"/>
</dbReference>
<evidence type="ECO:0000256" key="2">
    <source>
        <dbReference type="ARBA" id="ARBA00004726"/>
    </source>
</evidence>
<sequence>MPHRLKVTRDRRALVPDERGAVTSVGVFDGVHLGHQSILRTNVARARALCAQPTVVTFADHPKAVLLGKAPRTLTTIEHRIALFARAGIEHVCVLTFDEELRDTSAEDFTLQILEKGLDTHAFVLGFDSKFGKGRAGGPESLRERGHEVEIAPKVLVGHRAVSSTVIREAIELGDLSSAASMLGRPVTIYGEVVHGEALGRRLGFPTANLNLFHELQPPNGVYACRAHVVPPPAASGAPDSRERIGSYDAACNIGRRPSVAQPDADTLVEVHLLDFDGDLYGQRVELEFVERIRPEKKFGSLDDLQAAISEDVAKVRSILERR</sequence>
<dbReference type="InterPro" id="IPR014729">
    <property type="entry name" value="Rossmann-like_a/b/a_fold"/>
</dbReference>